<dbReference type="KEGG" id="cmax:111499797"/>
<proteinExistence type="predicted"/>
<reference evidence="2" key="1">
    <citation type="submission" date="2025-08" db="UniProtKB">
        <authorList>
            <consortium name="RefSeq"/>
        </authorList>
    </citation>
    <scope>IDENTIFICATION</scope>
    <source>
        <tissue evidence="2">Young leaves</tissue>
    </source>
</reference>
<dbReference type="GeneID" id="111499797"/>
<keyword evidence="1" id="KW-1185">Reference proteome</keyword>
<sequence>MESKLRQHTKIPLSVIEAKYEVPLLFHSSEFRDLGSHRFNHRIVSRLRQHRQAGAGVQDGAAPGLDVPDVTGDVKDLVVDGDSDQLDTVVAVVLAAGEEFSGGGGADGRGRGGGEGLGGGGAEDEVANGGCVAVVIGEAVGEAAADVVFGGFVDEGVDARA</sequence>
<dbReference type="AlphaFoldDB" id="A0A6J1L775"/>
<organism evidence="1 2">
    <name type="scientific">Cucurbita maxima</name>
    <name type="common">Pumpkin</name>
    <name type="synonym">Winter squash</name>
    <dbReference type="NCBI Taxonomy" id="3661"/>
    <lineage>
        <taxon>Eukaryota</taxon>
        <taxon>Viridiplantae</taxon>
        <taxon>Streptophyta</taxon>
        <taxon>Embryophyta</taxon>
        <taxon>Tracheophyta</taxon>
        <taxon>Spermatophyta</taxon>
        <taxon>Magnoliopsida</taxon>
        <taxon>eudicotyledons</taxon>
        <taxon>Gunneridae</taxon>
        <taxon>Pentapetalae</taxon>
        <taxon>rosids</taxon>
        <taxon>fabids</taxon>
        <taxon>Cucurbitales</taxon>
        <taxon>Cucurbitaceae</taxon>
        <taxon>Cucurbiteae</taxon>
        <taxon>Cucurbita</taxon>
    </lineage>
</organism>
<accession>A0A6J1L775</accession>
<dbReference type="Proteomes" id="UP000504608">
    <property type="component" value="Unplaced"/>
</dbReference>
<evidence type="ECO:0000313" key="2">
    <source>
        <dbReference type="RefSeq" id="XP_023007258.1"/>
    </source>
</evidence>
<name>A0A6J1L775_CUCMA</name>
<gene>
    <name evidence="2" type="primary">LOC111499797</name>
</gene>
<dbReference type="RefSeq" id="XP_023007258.1">
    <property type="nucleotide sequence ID" value="XM_023151490.1"/>
</dbReference>
<protein>
    <submittedName>
        <fullName evidence="2">Uncharacterized protein LOC111499797</fullName>
    </submittedName>
</protein>
<evidence type="ECO:0000313" key="1">
    <source>
        <dbReference type="Proteomes" id="UP000504608"/>
    </source>
</evidence>